<protein>
    <submittedName>
        <fullName evidence="2">Unnamed product</fullName>
    </submittedName>
</protein>
<comment type="caution">
    <text evidence="2">The sequence shown here is derived from an EMBL/GenBank/DDBJ whole genome shotgun (WGS) entry which is preliminary data.</text>
</comment>
<dbReference type="OrthoDB" id="10420345at2759"/>
<reference evidence="2 3" key="2">
    <citation type="journal article" date="2014" name="BMC Genomics">
        <title>An improved genome of the model marine alga Ostreococcus tauri unfolds by assessing Illumina de novo assemblies.</title>
        <authorList>
            <person name="Blanc-Mathieu R."/>
            <person name="Verhelst B."/>
            <person name="Derelle E."/>
            <person name="Rombauts S."/>
            <person name="Bouget F.Y."/>
            <person name="Carre I."/>
            <person name="Chateau A."/>
            <person name="Eyre-Walker A."/>
            <person name="Grimsley N."/>
            <person name="Moreau H."/>
            <person name="Piegu B."/>
            <person name="Rivals E."/>
            <person name="Schackwitz W."/>
            <person name="Van de Peer Y."/>
            <person name="Piganeau G."/>
        </authorList>
    </citation>
    <scope>NUCLEOTIDE SEQUENCE [LARGE SCALE GENOMIC DNA]</scope>
    <source>
        <strain evidence="3">OTTH 0595 / CCAP 157/2 / RCC745</strain>
    </source>
</reference>
<sequence length="378" mass="40186">MGRARRRARARAIVAAFAIGACALVVLAGMFATVATSDGSRDGFTVTDDATTTTTTVDSRDVETRETAGVDVETNVDAVEGRSGDGSTTTRTTTLKDLLSRGGEDEGACTGAEARGKFYPASEALILEIEHRIKSRIGFGWARWGDAEMAASARDGSAMRLVARALVSKSATPNCVLNVGVHWLCNPGLRMQWNAAAEGIDQEDTASHSFFFLPMGDPADDDREKWRAKGIRGYVDVIKESERKIILLGPPHVAKLPFLSDATFIDASGSGGAGDHAADDVVAKLFEIGDAMKDPPIVIMAAGMAAKTAIVSGQDRINDRGWGFIDAGTTLDGYAGKHSRDYNDPKKYCEKTKSRARRPGDGIERWTAPGVCAGLGIV</sequence>
<reference evidence="3" key="1">
    <citation type="journal article" date="2006" name="Proc. Natl. Acad. Sci. U.S.A.">
        <title>Genome analysis of the smallest free-living eukaryote Ostreococcus tauri unveils many unique features.</title>
        <authorList>
            <person name="Derelle E."/>
            <person name="Ferraz C."/>
            <person name="Rombauts S."/>
            <person name="Rouze P."/>
            <person name="Worden A.Z."/>
            <person name="Robbens S."/>
            <person name="Partensky F."/>
            <person name="Degroeve S."/>
            <person name="Echeynie S."/>
            <person name="Cooke R."/>
            <person name="Saeys Y."/>
            <person name="Wuyts J."/>
            <person name="Jabbari K."/>
            <person name="Bowler C."/>
            <person name="Panaud O."/>
            <person name="Piegu B."/>
            <person name="Ball S.G."/>
            <person name="Ral J.-P."/>
            <person name="Bouget F.-Y."/>
            <person name="Piganeau G."/>
            <person name="De Baets B."/>
            <person name="Picard A."/>
            <person name="Delseny M."/>
            <person name="Demaille J."/>
            <person name="Van de Peer Y."/>
            <person name="Moreau H."/>
        </authorList>
    </citation>
    <scope>NUCLEOTIDE SEQUENCE [LARGE SCALE GENOMIC DNA]</scope>
    <source>
        <strain evidence="3">OTTH 0595 / CCAP 157/2 / RCC745</strain>
    </source>
</reference>
<dbReference type="PROSITE" id="PS51257">
    <property type="entry name" value="PROKAR_LIPOPROTEIN"/>
    <property type="match status" value="1"/>
</dbReference>
<name>A0A090M8A3_OSTTA</name>
<accession>A0A090M8A3</accession>
<gene>
    <name evidence="2" type="ORF">OT_ostta08g00370</name>
</gene>
<dbReference type="GeneID" id="9831563"/>
<keyword evidence="1" id="KW-0812">Transmembrane</keyword>
<evidence type="ECO:0000313" key="3">
    <source>
        <dbReference type="Proteomes" id="UP000009170"/>
    </source>
</evidence>
<feature type="transmembrane region" description="Helical" evidence="1">
    <location>
        <begin position="12"/>
        <end position="32"/>
    </location>
</feature>
<keyword evidence="1" id="KW-0472">Membrane</keyword>
<keyword evidence="3" id="KW-1185">Reference proteome</keyword>
<keyword evidence="1" id="KW-1133">Transmembrane helix</keyword>
<organism evidence="2 3">
    <name type="scientific">Ostreococcus tauri</name>
    <name type="common">Marine green alga</name>
    <dbReference type="NCBI Taxonomy" id="70448"/>
    <lineage>
        <taxon>Eukaryota</taxon>
        <taxon>Viridiplantae</taxon>
        <taxon>Chlorophyta</taxon>
        <taxon>Mamiellophyceae</taxon>
        <taxon>Mamiellales</taxon>
        <taxon>Bathycoccaceae</taxon>
        <taxon>Ostreococcus</taxon>
    </lineage>
</organism>
<dbReference type="RefSeq" id="XP_003080607.2">
    <property type="nucleotide sequence ID" value="XM_003080559.2"/>
</dbReference>
<dbReference type="EMBL" id="CAID01000008">
    <property type="protein sequence ID" value="CEG01339.1"/>
    <property type="molecule type" value="Genomic_DNA"/>
</dbReference>
<dbReference type="Proteomes" id="UP000009170">
    <property type="component" value="Unassembled WGS sequence"/>
</dbReference>
<evidence type="ECO:0000313" key="2">
    <source>
        <dbReference type="EMBL" id="CEG01339.1"/>
    </source>
</evidence>
<evidence type="ECO:0000256" key="1">
    <source>
        <dbReference type="SAM" id="Phobius"/>
    </source>
</evidence>
<dbReference type="KEGG" id="ota:OT_ostta08g00370"/>
<dbReference type="AlphaFoldDB" id="A0A090M8A3"/>
<proteinExistence type="predicted"/>
<dbReference type="InParanoid" id="A0A090M8A3"/>